<keyword evidence="4 7" id="KW-0812">Transmembrane</keyword>
<dbReference type="InterPro" id="IPR020846">
    <property type="entry name" value="MFS_dom"/>
</dbReference>
<dbReference type="InterPro" id="IPR050171">
    <property type="entry name" value="MFS_Transporters"/>
</dbReference>
<dbReference type="PROSITE" id="PS50850">
    <property type="entry name" value="MFS"/>
    <property type="match status" value="1"/>
</dbReference>
<feature type="transmembrane region" description="Helical" evidence="7">
    <location>
        <begin position="144"/>
        <end position="161"/>
    </location>
</feature>
<dbReference type="Proteomes" id="UP001500929">
    <property type="component" value="Unassembled WGS sequence"/>
</dbReference>
<feature type="transmembrane region" description="Helical" evidence="7">
    <location>
        <begin position="167"/>
        <end position="189"/>
    </location>
</feature>
<feature type="transmembrane region" description="Helical" evidence="7">
    <location>
        <begin position="12"/>
        <end position="33"/>
    </location>
</feature>
<proteinExistence type="predicted"/>
<keyword evidence="5 7" id="KW-1133">Transmembrane helix</keyword>
<feature type="transmembrane region" description="Helical" evidence="7">
    <location>
        <begin position="45"/>
        <end position="65"/>
    </location>
</feature>
<organism evidence="9 10">
    <name type="scientific">Herbiconiux moechotypicola</name>
    <dbReference type="NCBI Taxonomy" id="637393"/>
    <lineage>
        <taxon>Bacteria</taxon>
        <taxon>Bacillati</taxon>
        <taxon>Actinomycetota</taxon>
        <taxon>Actinomycetes</taxon>
        <taxon>Micrococcales</taxon>
        <taxon>Microbacteriaceae</taxon>
        <taxon>Herbiconiux</taxon>
    </lineage>
</organism>
<comment type="subcellular location">
    <subcellularLocation>
        <location evidence="1">Cell membrane</location>
        <topology evidence="1">Multi-pass membrane protein</topology>
    </subcellularLocation>
</comment>
<dbReference type="PANTHER" id="PTHR23517">
    <property type="entry name" value="RESISTANCE PROTEIN MDTM, PUTATIVE-RELATED-RELATED"/>
    <property type="match status" value="1"/>
</dbReference>
<sequence>MTARTNASGPRLGPLYAAGFVTAFGANGVAAVVGGTHAELGLSLAWLGLFLALYDVAELILKPVFGALADRIGPKPVIVGGLLAFGVASLLGVFVGGAFWLAVIRLLQGAGASAFSPASSAAVARLAPAERTATYFGRYGSWKGIGYAGGPVLGALIVLVADVRLLFGVLAMLAFATAFAVQFAVASIAPHPRKRSTLATLVRSITARDFLVPVVVLATGSAAIGALTGMLPALGTAIGVPLLLSTAAIAVLAITSALLQPLAGRWSDAGRYSARTATMAGTAAIAVAFVLVGLLPSVATMFTAVLLTGLGVALLTPVAFAHLAATSSPDRLGRTMGSAELGRETGDAVGPLLIGFVGTASLPLGFAGFGVLATAALAVASRLPRPTGDHGSA</sequence>
<evidence type="ECO:0000256" key="7">
    <source>
        <dbReference type="SAM" id="Phobius"/>
    </source>
</evidence>
<dbReference type="SUPFAM" id="SSF103473">
    <property type="entry name" value="MFS general substrate transporter"/>
    <property type="match status" value="1"/>
</dbReference>
<evidence type="ECO:0000256" key="3">
    <source>
        <dbReference type="ARBA" id="ARBA00022475"/>
    </source>
</evidence>
<keyword evidence="10" id="KW-1185">Reference proteome</keyword>
<feature type="transmembrane region" description="Helical" evidence="7">
    <location>
        <begin position="210"/>
        <end position="231"/>
    </location>
</feature>
<dbReference type="EMBL" id="BAAAQY010000003">
    <property type="protein sequence ID" value="GAA2230540.1"/>
    <property type="molecule type" value="Genomic_DNA"/>
</dbReference>
<feature type="transmembrane region" description="Helical" evidence="7">
    <location>
        <begin position="352"/>
        <end position="380"/>
    </location>
</feature>
<dbReference type="Gene3D" id="1.20.1250.20">
    <property type="entry name" value="MFS general substrate transporter like domains"/>
    <property type="match status" value="2"/>
</dbReference>
<accession>A0ABP5QEH1</accession>
<feature type="transmembrane region" description="Helical" evidence="7">
    <location>
        <begin position="237"/>
        <end position="260"/>
    </location>
</feature>
<evidence type="ECO:0000259" key="8">
    <source>
        <dbReference type="PROSITE" id="PS50850"/>
    </source>
</evidence>
<feature type="transmembrane region" description="Helical" evidence="7">
    <location>
        <begin position="77"/>
        <end position="100"/>
    </location>
</feature>
<feature type="transmembrane region" description="Helical" evidence="7">
    <location>
        <begin position="301"/>
        <end position="325"/>
    </location>
</feature>
<evidence type="ECO:0000256" key="1">
    <source>
        <dbReference type="ARBA" id="ARBA00004651"/>
    </source>
</evidence>
<dbReference type="RefSeq" id="WP_259478910.1">
    <property type="nucleotide sequence ID" value="NZ_BAAAQY010000003.1"/>
</dbReference>
<comment type="caution">
    <text evidence="9">The sequence shown here is derived from an EMBL/GenBank/DDBJ whole genome shotgun (WGS) entry which is preliminary data.</text>
</comment>
<keyword evidence="3" id="KW-1003">Cell membrane</keyword>
<protein>
    <submittedName>
        <fullName evidence="9">MFS transporter</fullName>
    </submittedName>
</protein>
<feature type="transmembrane region" description="Helical" evidence="7">
    <location>
        <begin position="272"/>
        <end position="295"/>
    </location>
</feature>
<keyword evidence="2" id="KW-0813">Transport</keyword>
<dbReference type="InterPro" id="IPR036259">
    <property type="entry name" value="MFS_trans_sf"/>
</dbReference>
<dbReference type="InterPro" id="IPR011701">
    <property type="entry name" value="MFS"/>
</dbReference>
<evidence type="ECO:0000313" key="10">
    <source>
        <dbReference type="Proteomes" id="UP001500929"/>
    </source>
</evidence>
<name>A0ABP5QEH1_9MICO</name>
<feature type="transmembrane region" description="Helical" evidence="7">
    <location>
        <begin position="106"/>
        <end position="124"/>
    </location>
</feature>
<gene>
    <name evidence="9" type="ORF">GCM10009851_14160</name>
</gene>
<dbReference type="InterPro" id="IPR001958">
    <property type="entry name" value="Tet-R_TetA/multi-R_MdtG-like"/>
</dbReference>
<evidence type="ECO:0000256" key="2">
    <source>
        <dbReference type="ARBA" id="ARBA00022448"/>
    </source>
</evidence>
<reference evidence="10" key="1">
    <citation type="journal article" date="2019" name="Int. J. Syst. Evol. Microbiol.">
        <title>The Global Catalogue of Microorganisms (GCM) 10K type strain sequencing project: providing services to taxonomists for standard genome sequencing and annotation.</title>
        <authorList>
            <consortium name="The Broad Institute Genomics Platform"/>
            <consortium name="The Broad Institute Genome Sequencing Center for Infectious Disease"/>
            <person name="Wu L."/>
            <person name="Ma J."/>
        </authorList>
    </citation>
    <scope>NUCLEOTIDE SEQUENCE [LARGE SCALE GENOMIC DNA]</scope>
    <source>
        <strain evidence="10">JCM 16117</strain>
    </source>
</reference>
<dbReference type="PRINTS" id="PR01035">
    <property type="entry name" value="TCRTETA"/>
</dbReference>
<dbReference type="Pfam" id="PF07690">
    <property type="entry name" value="MFS_1"/>
    <property type="match status" value="1"/>
</dbReference>
<keyword evidence="6 7" id="KW-0472">Membrane</keyword>
<feature type="domain" description="Major facilitator superfamily (MFS) profile" evidence="8">
    <location>
        <begin position="11"/>
        <end position="388"/>
    </location>
</feature>
<evidence type="ECO:0000256" key="5">
    <source>
        <dbReference type="ARBA" id="ARBA00022989"/>
    </source>
</evidence>
<evidence type="ECO:0000256" key="6">
    <source>
        <dbReference type="ARBA" id="ARBA00023136"/>
    </source>
</evidence>
<evidence type="ECO:0000313" key="9">
    <source>
        <dbReference type="EMBL" id="GAA2230540.1"/>
    </source>
</evidence>
<evidence type="ECO:0000256" key="4">
    <source>
        <dbReference type="ARBA" id="ARBA00022692"/>
    </source>
</evidence>